<keyword evidence="6" id="KW-1185">Reference proteome</keyword>
<protein>
    <submittedName>
        <fullName evidence="5">TIGR03943 family protein</fullName>
    </submittedName>
</protein>
<dbReference type="PANTHER" id="PTHR40047">
    <property type="entry name" value="UPF0703 PROTEIN YCGQ"/>
    <property type="match status" value="1"/>
</dbReference>
<dbReference type="Proteomes" id="UP000658720">
    <property type="component" value="Unassembled WGS sequence"/>
</dbReference>
<feature type="transmembrane region" description="Helical" evidence="2">
    <location>
        <begin position="54"/>
        <end position="74"/>
    </location>
</feature>
<keyword evidence="2" id="KW-1133">Transmembrane helix</keyword>
<keyword evidence="2" id="KW-0812">Transmembrane</keyword>
<feature type="transmembrane region" description="Helical" evidence="2">
    <location>
        <begin position="95"/>
        <end position="120"/>
    </location>
</feature>
<dbReference type="InterPro" id="IPR015402">
    <property type="entry name" value="DUF1980"/>
</dbReference>
<feature type="domain" description="DUF1980" evidence="3">
    <location>
        <begin position="30"/>
        <end position="135"/>
    </location>
</feature>
<dbReference type="InterPro" id="IPR048447">
    <property type="entry name" value="DUF1980_C"/>
</dbReference>
<dbReference type="NCBIfam" id="TIGR03943">
    <property type="entry name" value="TIGR03943 family putative permease subunit"/>
    <property type="match status" value="1"/>
</dbReference>
<evidence type="ECO:0000259" key="3">
    <source>
        <dbReference type="Pfam" id="PF09323"/>
    </source>
</evidence>
<evidence type="ECO:0000256" key="1">
    <source>
        <dbReference type="SAM" id="MobiDB-lite"/>
    </source>
</evidence>
<evidence type="ECO:0000313" key="5">
    <source>
        <dbReference type="EMBL" id="MBE9253321.1"/>
    </source>
</evidence>
<proteinExistence type="predicted"/>
<name>A0ABR9VPN2_9SYNC</name>
<evidence type="ECO:0000259" key="4">
    <source>
        <dbReference type="Pfam" id="PF21537"/>
    </source>
</evidence>
<dbReference type="Pfam" id="PF21537">
    <property type="entry name" value="DUF1980_C"/>
    <property type="match status" value="1"/>
</dbReference>
<dbReference type="EMBL" id="JADEVV010000011">
    <property type="protein sequence ID" value="MBE9253321.1"/>
    <property type="molecule type" value="Genomic_DNA"/>
</dbReference>
<keyword evidence="2" id="KW-0472">Membrane</keyword>
<accession>A0ABR9VPN2</accession>
<feature type="domain" description="DUF1980" evidence="4">
    <location>
        <begin position="151"/>
        <end position="280"/>
    </location>
</feature>
<reference evidence="5 6" key="1">
    <citation type="submission" date="2020-10" db="EMBL/GenBank/DDBJ databases">
        <authorList>
            <person name="Castelo-Branco R."/>
            <person name="Eusebio N."/>
            <person name="Adriana R."/>
            <person name="Vieira A."/>
            <person name="Brugerolle De Fraissinette N."/>
            <person name="Rezende De Castro R."/>
            <person name="Schneider M.P."/>
            <person name="Vasconcelos V."/>
            <person name="Leao P.N."/>
        </authorList>
    </citation>
    <scope>NUCLEOTIDE SEQUENCE [LARGE SCALE GENOMIC DNA]</scope>
    <source>
        <strain evidence="5 6">LEGE 00031</strain>
    </source>
</reference>
<evidence type="ECO:0000256" key="2">
    <source>
        <dbReference type="SAM" id="Phobius"/>
    </source>
</evidence>
<organism evidence="5 6">
    <name type="scientific">Synechocystis salina LEGE 00031</name>
    <dbReference type="NCBI Taxonomy" id="1828736"/>
    <lineage>
        <taxon>Bacteria</taxon>
        <taxon>Bacillati</taxon>
        <taxon>Cyanobacteriota</taxon>
        <taxon>Cyanophyceae</taxon>
        <taxon>Synechococcales</taxon>
        <taxon>Merismopediaceae</taxon>
        <taxon>Synechocystis</taxon>
    </lineage>
</organism>
<comment type="caution">
    <text evidence="5">The sequence shown here is derived from an EMBL/GenBank/DDBJ whole genome shotgun (WGS) entry which is preliminary data.</text>
</comment>
<dbReference type="Pfam" id="PF09323">
    <property type="entry name" value="DUF1980"/>
    <property type="match status" value="1"/>
</dbReference>
<dbReference type="InterPro" id="IPR052955">
    <property type="entry name" value="UPF0703_membrane_permease"/>
</dbReference>
<feature type="transmembrane region" description="Helical" evidence="2">
    <location>
        <begin position="21"/>
        <end position="42"/>
    </location>
</feature>
<evidence type="ECO:0000313" key="6">
    <source>
        <dbReference type="Proteomes" id="UP000658720"/>
    </source>
</evidence>
<dbReference type="RefSeq" id="WP_194019197.1">
    <property type="nucleotide sequence ID" value="NZ_JADEVV010000011.1"/>
</dbReference>
<sequence length="282" mass="30764">MTAPVKAVKSLTQKFAPLRSVLDQLDGLGILAWGVLMLKYSVSGELRLLIHPNYFGLVTVTGFVLLFLGGLRLFQTGRRWLKRARRSGNGNQDSVTHVAVLPLGMGTALLLVTAVMGLFITPSVFSSQLAIQRGISTTLPPTQTQISSFASQIKPEDRTLVDWVRTISAYPEPDVYAGQKVNVTGFVVHPDYLPDNYLLISRFILTCCAVDAYPVALTVRLEGSRSQYPPDTWLTIQGQMVAATLPSSPDQGRQGGEKRQVVVEAQSVEVVPTPADPYSYAD</sequence>
<dbReference type="InterPro" id="IPR048493">
    <property type="entry name" value="DUF1980_N"/>
</dbReference>
<gene>
    <name evidence="5" type="ORF">IQ217_05465</name>
</gene>
<dbReference type="PANTHER" id="PTHR40047:SF1">
    <property type="entry name" value="UPF0703 PROTEIN YCGQ"/>
    <property type="match status" value="1"/>
</dbReference>
<feature type="region of interest" description="Disordered" evidence="1">
    <location>
        <begin position="245"/>
        <end position="268"/>
    </location>
</feature>